<dbReference type="OrthoDB" id="10051571at2759"/>
<name>A0A8S1GQT8_9PELO</name>
<dbReference type="CDD" id="cd16123">
    <property type="entry name" value="RA_RASSF7_like"/>
    <property type="match status" value="1"/>
</dbReference>
<organism evidence="3 4">
    <name type="scientific">Caenorhabditis auriculariae</name>
    <dbReference type="NCBI Taxonomy" id="2777116"/>
    <lineage>
        <taxon>Eukaryota</taxon>
        <taxon>Metazoa</taxon>
        <taxon>Ecdysozoa</taxon>
        <taxon>Nematoda</taxon>
        <taxon>Chromadorea</taxon>
        <taxon>Rhabditida</taxon>
        <taxon>Rhabditina</taxon>
        <taxon>Rhabditomorpha</taxon>
        <taxon>Rhabditoidea</taxon>
        <taxon>Rhabditidae</taxon>
        <taxon>Peloderinae</taxon>
        <taxon>Caenorhabditis</taxon>
    </lineage>
</organism>
<evidence type="ECO:0008006" key="5">
    <source>
        <dbReference type="Google" id="ProtNLM"/>
    </source>
</evidence>
<dbReference type="SUPFAM" id="SSF54236">
    <property type="entry name" value="Ubiquitin-like"/>
    <property type="match status" value="1"/>
</dbReference>
<feature type="compositionally biased region" description="Low complexity" evidence="2">
    <location>
        <begin position="101"/>
        <end position="118"/>
    </location>
</feature>
<dbReference type="InterPro" id="IPR029071">
    <property type="entry name" value="Ubiquitin-like_domsf"/>
</dbReference>
<evidence type="ECO:0000256" key="1">
    <source>
        <dbReference type="SAM" id="Coils"/>
    </source>
</evidence>
<dbReference type="AlphaFoldDB" id="A0A8S1GQT8"/>
<evidence type="ECO:0000313" key="4">
    <source>
        <dbReference type="Proteomes" id="UP000835052"/>
    </source>
</evidence>
<dbReference type="PANTHER" id="PTHR15286">
    <property type="entry name" value="RAS-ASSOCIATING DOMAIN CONTAINING PROTEIN"/>
    <property type="match status" value="1"/>
</dbReference>
<evidence type="ECO:0000256" key="2">
    <source>
        <dbReference type="SAM" id="MobiDB-lite"/>
    </source>
</evidence>
<dbReference type="PANTHER" id="PTHR15286:SF6">
    <property type="entry name" value="GH01133P"/>
    <property type="match status" value="1"/>
</dbReference>
<dbReference type="EMBL" id="CAJGYM010000002">
    <property type="protein sequence ID" value="CAD6185098.1"/>
    <property type="molecule type" value="Genomic_DNA"/>
</dbReference>
<comment type="caution">
    <text evidence="3">The sequence shown here is derived from an EMBL/GenBank/DDBJ whole genome shotgun (WGS) entry which is preliminary data.</text>
</comment>
<evidence type="ECO:0000313" key="3">
    <source>
        <dbReference type="EMBL" id="CAD6185098.1"/>
    </source>
</evidence>
<dbReference type="Gene3D" id="3.10.20.90">
    <property type="entry name" value="Phosphatidylinositol 3-kinase Catalytic Subunit, Chain A, domain 1"/>
    <property type="match status" value="1"/>
</dbReference>
<accession>A0A8S1GQT8</accession>
<proteinExistence type="predicted"/>
<feature type="compositionally biased region" description="Low complexity" evidence="2">
    <location>
        <begin position="134"/>
        <end position="146"/>
    </location>
</feature>
<feature type="coiled-coil region" evidence="1">
    <location>
        <begin position="196"/>
        <end position="223"/>
    </location>
</feature>
<keyword evidence="1" id="KW-0175">Coiled coil</keyword>
<dbReference type="Proteomes" id="UP000835052">
    <property type="component" value="Unassembled WGS sequence"/>
</dbReference>
<dbReference type="InterPro" id="IPR033593">
    <property type="entry name" value="N-RASSF"/>
</dbReference>
<gene>
    <name evidence="3" type="ORF">CAUJ_LOCUS1017</name>
</gene>
<protein>
    <recommendedName>
        <fullName evidence="5">Ras-associating domain-containing protein</fullName>
    </recommendedName>
</protein>
<feature type="compositionally biased region" description="Basic and acidic residues" evidence="2">
    <location>
        <begin position="84"/>
        <end position="97"/>
    </location>
</feature>
<sequence length="313" mass="34884">MAAMELKVLVEGVERSVSGVTMNTTCSQIIYALANATCQRGRFVLVEKFRTVERRMAPNDKPLQNLRMLRDHGANVTFIMKKIERDGSDSPSPKHPEYLTSMSAGSSVRHSSVHRASSVENGQAAVTVDAGQRSQGTSASSYSSGTLPRNRPPPPDYNSVMQKKQAGATRRTVLSDSMFQYDYISLIDSRGEFTEKYKANEARRLAEEECAAAEEELRQIIKQQINLRAILTPMISANWPQIYLQEINRSHKIGASVEATREALDKTRSDLQRILETEKDLLSQISLMDEEEVLETSLDLNTSNSSTPQKLAV</sequence>
<reference evidence="3" key="1">
    <citation type="submission" date="2020-10" db="EMBL/GenBank/DDBJ databases">
        <authorList>
            <person name="Kikuchi T."/>
        </authorList>
    </citation>
    <scope>NUCLEOTIDE SEQUENCE</scope>
    <source>
        <strain evidence="3">NKZ352</strain>
    </source>
</reference>
<feature type="region of interest" description="Disordered" evidence="2">
    <location>
        <begin position="84"/>
        <end position="169"/>
    </location>
</feature>
<keyword evidence="4" id="KW-1185">Reference proteome</keyword>